<protein>
    <submittedName>
        <fullName evidence="1">Uncharacterized protein</fullName>
    </submittedName>
</protein>
<comment type="caution">
    <text evidence="1">The sequence shown here is derived from an EMBL/GenBank/DDBJ whole genome shotgun (WGS) entry which is preliminary data.</text>
</comment>
<organism evidence="1 2">
    <name type="scientific">Pseudoalteromonas issachenkonii</name>
    <dbReference type="NCBI Taxonomy" id="152297"/>
    <lineage>
        <taxon>Bacteria</taxon>
        <taxon>Pseudomonadati</taxon>
        <taxon>Pseudomonadota</taxon>
        <taxon>Gammaproteobacteria</taxon>
        <taxon>Alteromonadales</taxon>
        <taxon>Pseudoalteromonadaceae</taxon>
        <taxon>Pseudoalteromonas</taxon>
    </lineage>
</organism>
<proteinExistence type="predicted"/>
<accession>A0ABU9H4N5</accession>
<gene>
    <name evidence="1" type="ORF">V6257_17320</name>
</gene>
<dbReference type="Proteomes" id="UP001371391">
    <property type="component" value="Unassembled WGS sequence"/>
</dbReference>
<reference evidence="1 2" key="1">
    <citation type="submission" date="2024-02" db="EMBL/GenBank/DDBJ databases">
        <title>Bacteria isolated from the canopy kelp, Nereocystis luetkeana.</title>
        <authorList>
            <person name="Pfister C.A."/>
            <person name="Younker I.T."/>
            <person name="Light S.H."/>
        </authorList>
    </citation>
    <scope>NUCLEOTIDE SEQUENCE [LARGE SCALE GENOMIC DNA]</scope>
    <source>
        <strain evidence="1 2">TI.1.03</strain>
    </source>
</reference>
<keyword evidence="2" id="KW-1185">Reference proteome</keyword>
<name>A0ABU9H4N5_9GAMM</name>
<dbReference type="RefSeq" id="WP_341603668.1">
    <property type="nucleotide sequence ID" value="NZ_JBAKAW010000017.1"/>
</dbReference>
<dbReference type="EMBL" id="JBAKAW010000017">
    <property type="protein sequence ID" value="MEL0656785.1"/>
    <property type="molecule type" value="Genomic_DNA"/>
</dbReference>
<evidence type="ECO:0000313" key="1">
    <source>
        <dbReference type="EMBL" id="MEL0656785.1"/>
    </source>
</evidence>
<sequence>MALVAGNRRHKLSIDGLNTKSTESADIPNDHYLKQSNGGELIITARPVTSP</sequence>
<evidence type="ECO:0000313" key="2">
    <source>
        <dbReference type="Proteomes" id="UP001371391"/>
    </source>
</evidence>